<dbReference type="OMA" id="CHEITHV"/>
<dbReference type="GO" id="GO:0005737">
    <property type="term" value="C:cytoplasm"/>
    <property type="evidence" value="ECO:0007669"/>
    <property type="project" value="TreeGrafter"/>
</dbReference>
<evidence type="ECO:0000313" key="7">
    <source>
        <dbReference type="Proteomes" id="UP000887567"/>
    </source>
</evidence>
<dbReference type="CDD" id="cd11856">
    <property type="entry name" value="SH3_p47phox_like"/>
    <property type="match status" value="1"/>
</dbReference>
<name>A0A913XSS5_EXADI</name>
<dbReference type="Gene3D" id="3.30.1520.10">
    <property type="entry name" value="Phox-like domain"/>
    <property type="match status" value="1"/>
</dbReference>
<evidence type="ECO:0000256" key="3">
    <source>
        <dbReference type="SAM" id="MobiDB-lite"/>
    </source>
</evidence>
<dbReference type="PANTHER" id="PTHR15706">
    <property type="entry name" value="SH3 MULTIPLE DOMAIN"/>
    <property type="match status" value="1"/>
</dbReference>
<dbReference type="GO" id="GO:0042554">
    <property type="term" value="P:superoxide anion generation"/>
    <property type="evidence" value="ECO:0007669"/>
    <property type="project" value="TreeGrafter"/>
</dbReference>
<feature type="region of interest" description="Disordered" evidence="3">
    <location>
        <begin position="316"/>
        <end position="338"/>
    </location>
</feature>
<evidence type="ECO:0008006" key="8">
    <source>
        <dbReference type="Google" id="ProtNLM"/>
    </source>
</evidence>
<evidence type="ECO:0000256" key="1">
    <source>
        <dbReference type="ARBA" id="ARBA00022443"/>
    </source>
</evidence>
<dbReference type="PROSITE" id="PS50195">
    <property type="entry name" value="PX"/>
    <property type="match status" value="1"/>
</dbReference>
<dbReference type="PANTHER" id="PTHR15706:SF27">
    <property type="entry name" value="PX DOMAIN-CONTAINING PROTEIN"/>
    <property type="match status" value="1"/>
</dbReference>
<dbReference type="AlphaFoldDB" id="A0A913XSS5"/>
<dbReference type="EnsemblMetazoa" id="XM_021054020.2">
    <property type="protein sequence ID" value="XP_020909679.1"/>
    <property type="gene ID" value="LOC110247564"/>
</dbReference>
<dbReference type="InterPro" id="IPR001452">
    <property type="entry name" value="SH3_domain"/>
</dbReference>
<feature type="domain" description="PX" evidence="5">
    <location>
        <begin position="1"/>
        <end position="130"/>
    </location>
</feature>
<dbReference type="Pfam" id="PF14604">
    <property type="entry name" value="SH3_9"/>
    <property type="match status" value="1"/>
</dbReference>
<sequence>MFPQQNGHGVKKPRITNVKVVSIEKRKDTKNLEFLLNVSWSNGDTRTIARQYSMFFDLLGGIKMIFQDVSGVVIPDLPVPKFHVAMLFSSLAKKESRVIEEFCQKLTKLPPVISQSDILEKFFSEWGTDVVYRESKTRNSVPVSRPLPLDRRDDNMVERYRAMASYQASTSGEMQLVENDILTVIEKNQTGWWLVTNDKGQHGFAPATFLEPVDRDTHSDAEEWVNYDGESRIWIAVQSYTAQSTDEVSYKKGDEMEVIATSNIGWWKVRCHGKVAVTPASNLIPKPTQNDSVFDNPVYDDGPIRRRASFTGMGTIYASIRNPPPRRDSSKKKIPLPNEPVKDATLAYASVYVTKDEFLSSRPQNDVQETSNEEEDIYSKIIPKHLRSPRSPKHRKNKIDDIYEEVHDEGPPPIPVCFVDETATLARRKDEEAENQPQRRKSADELNSTNTKTHGYLNVVQADEAQKGTNLYRAVTEYQVPMDRHDDLPLPAGCIVRALTKDGTFFFVSTLDEPPKQGWVPEDILENVHAKTNSGHRRSRSLGDILAEPLQSQPDVSVTINIQELHHRTPVVAPRQDRTRRYFSFDATANSKDDHHVDTQNVYRGDQEMASEIQSLKISTLKETETWFHGKMNRQSCEEHMLRVSCHEITHVTLHALEQVRQGKNIIYFQIPIPGVEPGPPG</sequence>
<keyword evidence="1 2" id="KW-0728">SH3 domain</keyword>
<dbReference type="GO" id="GO:0016176">
    <property type="term" value="F:superoxide-generating NADPH oxidase activator activity"/>
    <property type="evidence" value="ECO:0007669"/>
    <property type="project" value="TreeGrafter"/>
</dbReference>
<dbReference type="Gene3D" id="2.30.30.40">
    <property type="entry name" value="SH3 Domains"/>
    <property type="match status" value="2"/>
</dbReference>
<dbReference type="SMART" id="SM00326">
    <property type="entry name" value="SH3"/>
    <property type="match status" value="3"/>
</dbReference>
<dbReference type="GeneID" id="110247564"/>
<evidence type="ECO:0000259" key="5">
    <source>
        <dbReference type="PROSITE" id="PS50195"/>
    </source>
</evidence>
<dbReference type="RefSeq" id="XP_020909679.1">
    <property type="nucleotide sequence ID" value="XM_021054020.2"/>
</dbReference>
<dbReference type="OrthoDB" id="10255964at2759"/>
<proteinExistence type="predicted"/>
<protein>
    <recommendedName>
        <fullName evidence="8">SH3 domain-containing protein</fullName>
    </recommendedName>
</protein>
<feature type="domain" description="SH3" evidence="4">
    <location>
        <begin position="155"/>
        <end position="215"/>
    </location>
</feature>
<feature type="region of interest" description="Disordered" evidence="3">
    <location>
        <begin position="360"/>
        <end position="382"/>
    </location>
</feature>
<accession>A0A913XSS5</accession>
<dbReference type="GO" id="GO:0035091">
    <property type="term" value="F:phosphatidylinositol binding"/>
    <property type="evidence" value="ECO:0007669"/>
    <property type="project" value="InterPro"/>
</dbReference>
<feature type="region of interest" description="Disordered" evidence="3">
    <location>
        <begin position="428"/>
        <end position="450"/>
    </location>
</feature>
<dbReference type="InterPro" id="IPR036028">
    <property type="entry name" value="SH3-like_dom_sf"/>
</dbReference>
<evidence type="ECO:0000313" key="6">
    <source>
        <dbReference type="EnsemblMetazoa" id="XP_020909679.1"/>
    </source>
</evidence>
<evidence type="ECO:0000259" key="4">
    <source>
        <dbReference type="PROSITE" id="PS50002"/>
    </source>
</evidence>
<feature type="compositionally biased region" description="Polar residues" evidence="3">
    <location>
        <begin position="361"/>
        <end position="370"/>
    </location>
</feature>
<keyword evidence="7" id="KW-1185">Reference proteome</keyword>
<dbReference type="InterPro" id="IPR051228">
    <property type="entry name" value="NADPH_Oxidase/PX-Domain"/>
</dbReference>
<evidence type="ECO:0000256" key="2">
    <source>
        <dbReference type="PROSITE-ProRule" id="PRU00192"/>
    </source>
</evidence>
<reference evidence="6" key="1">
    <citation type="submission" date="2022-11" db="UniProtKB">
        <authorList>
            <consortium name="EnsemblMetazoa"/>
        </authorList>
    </citation>
    <scope>IDENTIFICATION</scope>
</reference>
<dbReference type="InterPro" id="IPR001683">
    <property type="entry name" value="PX_dom"/>
</dbReference>
<dbReference type="SUPFAM" id="SSF50044">
    <property type="entry name" value="SH3-domain"/>
    <property type="match status" value="2"/>
</dbReference>
<dbReference type="InterPro" id="IPR036871">
    <property type="entry name" value="PX_dom_sf"/>
</dbReference>
<dbReference type="SUPFAM" id="SSF64268">
    <property type="entry name" value="PX domain"/>
    <property type="match status" value="1"/>
</dbReference>
<dbReference type="Proteomes" id="UP000887567">
    <property type="component" value="Unplaced"/>
</dbReference>
<dbReference type="PROSITE" id="PS50002">
    <property type="entry name" value="SH3"/>
    <property type="match status" value="2"/>
</dbReference>
<dbReference type="Pfam" id="PF00787">
    <property type="entry name" value="PX"/>
    <property type="match status" value="1"/>
</dbReference>
<dbReference type="Pfam" id="PF00018">
    <property type="entry name" value="SH3_1"/>
    <property type="match status" value="1"/>
</dbReference>
<feature type="domain" description="SH3" evidence="4">
    <location>
        <begin position="229"/>
        <end position="288"/>
    </location>
</feature>
<dbReference type="KEGG" id="epa:110247564"/>
<organism evidence="6 7">
    <name type="scientific">Exaiptasia diaphana</name>
    <name type="common">Tropical sea anemone</name>
    <name type="synonym">Aiptasia pulchella</name>
    <dbReference type="NCBI Taxonomy" id="2652724"/>
    <lineage>
        <taxon>Eukaryota</taxon>
        <taxon>Metazoa</taxon>
        <taxon>Cnidaria</taxon>
        <taxon>Anthozoa</taxon>
        <taxon>Hexacorallia</taxon>
        <taxon>Actiniaria</taxon>
        <taxon>Aiptasiidae</taxon>
        <taxon>Exaiptasia</taxon>
    </lineage>
</organism>